<feature type="compositionally biased region" description="Acidic residues" evidence="3">
    <location>
        <begin position="740"/>
        <end position="762"/>
    </location>
</feature>
<dbReference type="Proteomes" id="UP000182259">
    <property type="component" value="Chromosome VII"/>
</dbReference>
<evidence type="ECO:0000256" key="3">
    <source>
        <dbReference type="SAM" id="MobiDB-lite"/>
    </source>
</evidence>
<dbReference type="EMBL" id="LT635770">
    <property type="protein sequence ID" value="SGZ58727.1"/>
    <property type="molecule type" value="Genomic_DNA"/>
</dbReference>
<dbReference type="PANTHER" id="PTHR13213:SF2">
    <property type="entry name" value="MYB-BINDING PROTEIN 1A"/>
    <property type="match status" value="1"/>
</dbReference>
<dbReference type="GO" id="GO:0006355">
    <property type="term" value="P:regulation of DNA-templated transcription"/>
    <property type="evidence" value="ECO:0007669"/>
    <property type="project" value="InterPro"/>
</dbReference>
<name>A0A1L0C565_9ASCO</name>
<proteinExistence type="predicted"/>
<protein>
    <submittedName>
        <fullName evidence="4">CIC11C00000002993</fullName>
    </submittedName>
</protein>
<organism evidence="4 5">
    <name type="scientific">Sungouiella intermedia</name>
    <dbReference type="NCBI Taxonomy" id="45354"/>
    <lineage>
        <taxon>Eukaryota</taxon>
        <taxon>Fungi</taxon>
        <taxon>Dikarya</taxon>
        <taxon>Ascomycota</taxon>
        <taxon>Saccharomycotina</taxon>
        <taxon>Pichiomycetes</taxon>
        <taxon>Metschnikowiaceae</taxon>
        <taxon>Sungouiella</taxon>
    </lineage>
</organism>
<feature type="compositionally biased region" description="Acidic residues" evidence="3">
    <location>
        <begin position="774"/>
        <end position="789"/>
    </location>
</feature>
<feature type="region of interest" description="Disordered" evidence="3">
    <location>
        <begin position="734"/>
        <end position="789"/>
    </location>
</feature>
<gene>
    <name evidence="4" type="ORF">SAMEA4029009_CIC11G00000002993</name>
</gene>
<sequence length="1047" mass="119137">MSVLKDHYYKLGSEVAGERIEAASALLSELVKVDKTDDYDYALQRLITGLTTSRQSARFGFSMALTELIRELILKDSYELTVQSYLDKLVKATQVTSAMKGKETRSVLFGRLFGLQALVNSEILLNSEVSNQELLVLFVQQIVQLSATKSWLRETAMFTLCQFLTLFMKSSFFDESTLVLFLQSVSDEGLTFTVEGLAVHLTIPQPLRSRVSSQVTATNNWKNFDPMSKGNVPTLAKVLKDVDAVNDGEKSEEDKKSKNSKQKSTWSPKIPFVWELILKYFQEDNDDDIDAEIQVTSKKRKKSASSTPKKKAKADKSERLLLKEFWKVVVDETMFSDKSSVERKFWGFDIFNLFIEKLPASLVLDLFTPNLMRCLINQSAKSDRLLNKVSTKSLNLIIQISQRDLSKVPPMLTSILNEDNGGCWNFDSLTKSKVTDSLISVLSYVDNVSDVSDSDVDRTITTIEDILITEFNKALEGQKETTEEIVHKKSNDNILKWVMDKLLLLLRSTKRFKTNKTKMLDDIFKFLIRYSFFKSDKGQQVSTNVVKLAQDRLNSYLSEVISQKRKDHSWSLYCVKQIEKFEKKDDYELVLELDGDLAAIKDETLQMLDTIKDMMKRDESSIDQQYCFELLFSMVLIQLYMGESETVGVLEEIKTCYTDSFSKSDEEEEVETSVILTEIILSFISRKSSLLKKLSTIVWESFLCAKGTDSHINLNDKCFKLLFDILKTKENEEGQKALFEGEEEYGVDEESDEEEVEEEETDETNKNTPSVMDSDNDSDADGEIDSDDEMDVLTNVDKETSIKLAKALGIPTEYNGEVKFDEIDDFGEDDDDFESDSMDDEQMMAMDDELSRIFKERHDILTANNANKKKAEMVQAKEQILLFKNRVLDLLESFSKTQPNSLYNIQFIRPIITLINTTTDKNLGTKAHKLLKTRISKVKASSEDFEGFAPTQEEKKAYVAGLLEIVEWLQQQAGTYSSNQAHSLACSQSCIIVSKTIVLLDSTALPSIISVYSGALTKWATEPKNRIQASMFFDFINWLNAKRSLNA</sequence>
<dbReference type="Pfam" id="PF04931">
    <property type="entry name" value="DNA_pol_phi"/>
    <property type="match status" value="1"/>
</dbReference>
<dbReference type="InterPro" id="IPR007015">
    <property type="entry name" value="DNA_pol_V/MYBBP1A"/>
</dbReference>
<dbReference type="GO" id="GO:0005730">
    <property type="term" value="C:nucleolus"/>
    <property type="evidence" value="ECO:0007669"/>
    <property type="project" value="InterPro"/>
</dbReference>
<comment type="subcellular location">
    <subcellularLocation>
        <location evidence="1">Nucleus</location>
    </subcellularLocation>
</comment>
<keyword evidence="2" id="KW-0539">Nucleus</keyword>
<evidence type="ECO:0000313" key="5">
    <source>
        <dbReference type="Proteomes" id="UP000182259"/>
    </source>
</evidence>
<evidence type="ECO:0000313" key="4">
    <source>
        <dbReference type="EMBL" id="SGZ58727.1"/>
    </source>
</evidence>
<reference evidence="4 5" key="1">
    <citation type="submission" date="2016-10" db="EMBL/GenBank/DDBJ databases">
        <authorList>
            <person name="de Groot N.N."/>
        </authorList>
    </citation>
    <scope>NUCLEOTIDE SEQUENCE [LARGE SCALE GENOMIC DNA]</scope>
    <source>
        <strain evidence="4 5">PYCC 4715</strain>
    </source>
</reference>
<dbReference type="GO" id="GO:0000182">
    <property type="term" value="F:rDNA binding"/>
    <property type="evidence" value="ECO:0007669"/>
    <property type="project" value="TreeGrafter"/>
</dbReference>
<accession>A0A1L0C565</accession>
<evidence type="ECO:0000256" key="1">
    <source>
        <dbReference type="ARBA" id="ARBA00004123"/>
    </source>
</evidence>
<dbReference type="PANTHER" id="PTHR13213">
    <property type="entry name" value="MYB-BINDING PROTEIN 1A FAMILY MEMBER"/>
    <property type="match status" value="1"/>
</dbReference>
<evidence type="ECO:0000256" key="2">
    <source>
        <dbReference type="ARBA" id="ARBA00023242"/>
    </source>
</evidence>
<dbReference type="AlphaFoldDB" id="A0A1L0C565"/>